<evidence type="ECO:0000256" key="1">
    <source>
        <dbReference type="SAM" id="Phobius"/>
    </source>
</evidence>
<feature type="transmembrane region" description="Helical" evidence="1">
    <location>
        <begin position="50"/>
        <end position="67"/>
    </location>
</feature>
<gene>
    <name evidence="2" type="ORF">O7R10_01260</name>
</gene>
<feature type="transmembrane region" description="Helical" evidence="1">
    <location>
        <begin position="20"/>
        <end position="38"/>
    </location>
</feature>
<keyword evidence="1" id="KW-0812">Transmembrane</keyword>
<accession>A0ABY7M1R4</accession>
<protein>
    <submittedName>
        <fullName evidence="2">Uncharacterized protein</fullName>
    </submittedName>
</protein>
<keyword evidence="3" id="KW-1185">Reference proteome</keyword>
<reference evidence="2" key="1">
    <citation type="submission" date="2022-12" db="EMBL/GenBank/DDBJ databases">
        <title>Genomic Characterization of Candidatus Phytoplasma sacchari in China.</title>
        <authorList>
            <person name="Zhang R.-Y."/>
        </authorList>
    </citation>
    <scope>NUCLEOTIDE SEQUENCE [LARGE SCALE GENOMIC DNA]</scope>
    <source>
        <strain evidence="2">SCWL1</strain>
    </source>
</reference>
<dbReference type="EMBL" id="CP115156">
    <property type="protein sequence ID" value="WBL31227.1"/>
    <property type="molecule type" value="Genomic_DNA"/>
</dbReference>
<feature type="transmembrane region" description="Helical" evidence="1">
    <location>
        <begin position="88"/>
        <end position="108"/>
    </location>
</feature>
<dbReference type="Proteomes" id="UP001210120">
    <property type="component" value="Chromosome"/>
</dbReference>
<keyword evidence="1" id="KW-1133">Transmembrane helix</keyword>
<evidence type="ECO:0000313" key="2">
    <source>
        <dbReference type="EMBL" id="WBL31227.1"/>
    </source>
</evidence>
<sequence length="115" mass="13505">MNIKNNKNVNKSSSLKKIKIWTFLLTCVWYVICIVMAINIKFGNSRYNVLINRLFLSFLLFFLILILEKILNRLNLISKEKMKIIKSIYFKTIVCLIILSILFVITGLQKGFLNK</sequence>
<organism evidence="2 3">
    <name type="scientific">Candidatus Phytoplasma sacchari</name>
    <dbReference type="NCBI Taxonomy" id="2609813"/>
    <lineage>
        <taxon>Bacteria</taxon>
        <taxon>Bacillati</taxon>
        <taxon>Mycoplasmatota</taxon>
        <taxon>Mollicutes</taxon>
        <taxon>Acholeplasmatales</taxon>
        <taxon>Acholeplasmataceae</taxon>
        <taxon>Candidatus Phytoplasma</taxon>
        <taxon>16SrXI (Rice yellow dwarf group)</taxon>
    </lineage>
</organism>
<name>A0ABY7M1R4_9MOLU</name>
<keyword evidence="1" id="KW-0472">Membrane</keyword>
<evidence type="ECO:0000313" key="3">
    <source>
        <dbReference type="Proteomes" id="UP001210120"/>
    </source>
</evidence>
<proteinExistence type="predicted"/>